<dbReference type="NCBIfam" id="TIGR02778">
    <property type="entry name" value="ligD_pol"/>
    <property type="match status" value="1"/>
</dbReference>
<comment type="caution">
    <text evidence="3">The sequence shown here is derived from an EMBL/GenBank/DDBJ whole genome shotgun (WGS) entry which is preliminary data.</text>
</comment>
<dbReference type="CDD" id="cd04865">
    <property type="entry name" value="LigD_Pol_like_2"/>
    <property type="match status" value="1"/>
</dbReference>
<reference evidence="3" key="1">
    <citation type="submission" date="2021-01" db="EMBL/GenBank/DDBJ databases">
        <title>Whole genome shotgun sequence of Cellulomonas chitinilytica NBRC 110799.</title>
        <authorList>
            <person name="Komaki H."/>
            <person name="Tamura T."/>
        </authorList>
    </citation>
    <scope>NUCLEOTIDE SEQUENCE</scope>
    <source>
        <strain evidence="3">NBRC 110799</strain>
    </source>
</reference>
<dbReference type="PANTHER" id="PTHR42705">
    <property type="entry name" value="BIFUNCTIONAL NON-HOMOLOGOUS END JOINING PROTEIN LIGD"/>
    <property type="match status" value="1"/>
</dbReference>
<dbReference type="Gene3D" id="3.90.920.10">
    <property type="entry name" value="DNA primase, PRIM domain"/>
    <property type="match status" value="1"/>
</dbReference>
<dbReference type="InterPro" id="IPR052171">
    <property type="entry name" value="NHEJ_LigD"/>
</dbReference>
<name>A0A919P8R0_9CELL</name>
<proteinExistence type="predicted"/>
<dbReference type="AlphaFoldDB" id="A0A919P8R0"/>
<feature type="domain" description="DNA ligase D polymerase" evidence="2">
    <location>
        <begin position="57"/>
        <end position="321"/>
    </location>
</feature>
<evidence type="ECO:0000313" key="3">
    <source>
        <dbReference type="EMBL" id="GIG22994.1"/>
    </source>
</evidence>
<feature type="region of interest" description="Disordered" evidence="1">
    <location>
        <begin position="343"/>
        <end position="379"/>
    </location>
</feature>
<dbReference type="PANTHER" id="PTHR42705:SF3">
    <property type="entry name" value="ATP-DEPENDENT DNA LIGASE"/>
    <property type="match status" value="1"/>
</dbReference>
<organism evidence="3 4">
    <name type="scientific">Cellulomonas chitinilytica</name>
    <dbReference type="NCBI Taxonomy" id="398759"/>
    <lineage>
        <taxon>Bacteria</taxon>
        <taxon>Bacillati</taxon>
        <taxon>Actinomycetota</taxon>
        <taxon>Actinomycetes</taxon>
        <taxon>Micrococcales</taxon>
        <taxon>Cellulomonadaceae</taxon>
        <taxon>Cellulomonas</taxon>
    </lineage>
</organism>
<evidence type="ECO:0000259" key="2">
    <source>
        <dbReference type="Pfam" id="PF21686"/>
    </source>
</evidence>
<protein>
    <submittedName>
        <fullName evidence="3">ATP-dependent DNA ligase</fullName>
    </submittedName>
</protein>
<dbReference type="Proteomes" id="UP000632740">
    <property type="component" value="Unassembled WGS sequence"/>
</dbReference>
<evidence type="ECO:0000313" key="4">
    <source>
        <dbReference type="Proteomes" id="UP000632740"/>
    </source>
</evidence>
<accession>A0A919P8R0</accession>
<dbReference type="InterPro" id="IPR014145">
    <property type="entry name" value="LigD_pol_dom"/>
</dbReference>
<sequence>MHGKGTGRRPCRAAVGGLPYVGCMSPSATPAVELEVRGRTVRVSSPDKVYFPERGITKLDVVNYFVSVGDGILGALLDRPTTLERWPKGVFEGAKLATRMDSTGDAFYQKRVPQGAPEYVKTARIAFPSGRTADEVAPSELAVVAWAANLGTLTFHPWPVLGDDVESPDQMRIDLDPQPGTDFSDAARVAPHVRELLAEHGMEGTPKTSGGRGIHIFVPIEPRWSFVEARRATIAFGRELERRMPEQVTMKWWKEERGQKIFVDYNQMARDRTIASAYSIRTNPRATVSAPLRWDEVGDVHPDDFDVLTMPARFAEVGDLFAPLVAHAAPRYSLEPLLELAARQEAEEGHGDLPYPPEYPKMPGEPKRVQPSKDRDRPR</sequence>
<keyword evidence="4" id="KW-1185">Reference proteome</keyword>
<evidence type="ECO:0000256" key="1">
    <source>
        <dbReference type="SAM" id="MobiDB-lite"/>
    </source>
</evidence>
<dbReference type="Pfam" id="PF21686">
    <property type="entry name" value="LigD_Prim-Pol"/>
    <property type="match status" value="1"/>
</dbReference>
<feature type="compositionally biased region" description="Basic and acidic residues" evidence="1">
    <location>
        <begin position="364"/>
        <end position="379"/>
    </location>
</feature>
<gene>
    <name evidence="3" type="ORF">Cch01nite_37180</name>
</gene>
<keyword evidence="3" id="KW-0436">Ligase</keyword>
<dbReference type="GO" id="GO:0016874">
    <property type="term" value="F:ligase activity"/>
    <property type="evidence" value="ECO:0007669"/>
    <property type="project" value="UniProtKB-KW"/>
</dbReference>
<dbReference type="EMBL" id="BONK01000015">
    <property type="protein sequence ID" value="GIG22994.1"/>
    <property type="molecule type" value="Genomic_DNA"/>
</dbReference>